<comment type="caution">
    <text evidence="1">The sequence shown here is derived from an EMBL/GenBank/DDBJ whole genome shotgun (WGS) entry which is preliminary data.</text>
</comment>
<dbReference type="EMBL" id="PDKD01000187">
    <property type="protein sequence ID" value="RXJ86128.1"/>
    <property type="molecule type" value="Genomic_DNA"/>
</dbReference>
<feature type="non-terminal residue" evidence="1">
    <location>
        <position position="159"/>
    </location>
</feature>
<dbReference type="SUPFAM" id="SSF53300">
    <property type="entry name" value="vWA-like"/>
    <property type="match status" value="1"/>
</dbReference>
<dbReference type="InterPro" id="IPR036465">
    <property type="entry name" value="vWFA_dom_sf"/>
</dbReference>
<accession>A0ABY0EWR6</accession>
<dbReference type="RefSeq" id="WP_164966949.1">
    <property type="nucleotide sequence ID" value="NZ_PDKD01000187.1"/>
</dbReference>
<keyword evidence="2" id="KW-1185">Reference proteome</keyword>
<dbReference type="Gene3D" id="3.40.50.410">
    <property type="entry name" value="von Willebrand factor, type A domain"/>
    <property type="match status" value="1"/>
</dbReference>
<gene>
    <name evidence="1" type="ORF">CRU87_10665</name>
</gene>
<sequence length="159" mass="17602">SYSVSLANGESIDYVKVTTGFSGTNETHVKLAFSYSVSETVTFNEDRSMNCTATITDADYYQDSIDFDVQFNKVDLIPESTDKVFDMTLGDTKETVNVVITLDLSGSMDDDINDTTRLALAKDAIENMLNAYADNYIVNVKLVTFSDSGTSYDWILNDV</sequence>
<organism evidence="1 2">
    <name type="scientific">Aliarcobacter trophiarum LMG 25534</name>
    <dbReference type="NCBI Taxonomy" id="1032241"/>
    <lineage>
        <taxon>Bacteria</taxon>
        <taxon>Pseudomonadati</taxon>
        <taxon>Campylobacterota</taxon>
        <taxon>Epsilonproteobacteria</taxon>
        <taxon>Campylobacterales</taxon>
        <taxon>Arcobacteraceae</taxon>
        <taxon>Aliarcobacter</taxon>
    </lineage>
</organism>
<proteinExistence type="predicted"/>
<reference evidence="1 2" key="1">
    <citation type="submission" date="2017-10" db="EMBL/GenBank/DDBJ databases">
        <title>Genomics of the genus Arcobacter.</title>
        <authorList>
            <person name="Perez-Cataluna A."/>
            <person name="Figueras M.J."/>
        </authorList>
    </citation>
    <scope>NUCLEOTIDE SEQUENCE [LARGE SCALE GENOMIC DNA]</scope>
    <source>
        <strain evidence="1 2">LMG 25534</strain>
    </source>
</reference>
<evidence type="ECO:0000313" key="1">
    <source>
        <dbReference type="EMBL" id="RXJ86128.1"/>
    </source>
</evidence>
<protein>
    <recommendedName>
        <fullName evidence="3">VWFA domain-containing protein</fullName>
    </recommendedName>
</protein>
<evidence type="ECO:0000313" key="2">
    <source>
        <dbReference type="Proteomes" id="UP000289132"/>
    </source>
</evidence>
<evidence type="ECO:0008006" key="3">
    <source>
        <dbReference type="Google" id="ProtNLM"/>
    </source>
</evidence>
<feature type="non-terminal residue" evidence="1">
    <location>
        <position position="1"/>
    </location>
</feature>
<name>A0ABY0EWR6_9BACT</name>
<dbReference type="Proteomes" id="UP000289132">
    <property type="component" value="Unassembled WGS sequence"/>
</dbReference>